<dbReference type="EMBL" id="LR134318">
    <property type="protein sequence ID" value="VEF13665.1"/>
    <property type="molecule type" value="Genomic_DNA"/>
</dbReference>
<accession>A0A448E3J6</accession>
<protein>
    <submittedName>
        <fullName evidence="3">Uncharacterized protein conserved in bacteria</fullName>
    </submittedName>
</protein>
<sequence length="254" mass="28028">MNMFARFIALSFGCLFVSFAMAEDDCKEITVSAQVDRCVEAALKEADTQLNASYKKLLGRFEAQQRRDPEQGKALVAMARESQRAWIKLRDTTCPLEATEIEPGVAAHVTTISNCMARISLERAAYLDTIVADEPGNVVDLNKVYLSGSQRFGDVVARYVSTFGSPCLTVQILAPNGGWRVLSSERFCSFEGKAFWTDYADAGFEDHAFADDGLHVTLRLTELRGLGEKRLACVIPIKNEQIKELKCDAVEPGA</sequence>
<evidence type="ECO:0000313" key="3">
    <source>
        <dbReference type="EMBL" id="VEF13665.1"/>
    </source>
</evidence>
<feature type="domain" description="Lysozyme inhibitor LprI-like N-terminal" evidence="2">
    <location>
        <begin position="32"/>
        <end position="127"/>
    </location>
</feature>
<dbReference type="Gene3D" id="1.20.1270.180">
    <property type="match status" value="1"/>
</dbReference>
<reference evidence="3 4" key="1">
    <citation type="submission" date="2018-12" db="EMBL/GenBank/DDBJ databases">
        <authorList>
            <consortium name="Pathogen Informatics"/>
        </authorList>
    </citation>
    <scope>NUCLEOTIDE SEQUENCE [LARGE SCALE GENOMIC DNA]</scope>
    <source>
        <strain evidence="3 4">NCTC9428</strain>
    </source>
</reference>
<evidence type="ECO:0000259" key="2">
    <source>
        <dbReference type="Pfam" id="PF07007"/>
    </source>
</evidence>
<organism evidence="3 4">
    <name type="scientific">Pseudomonas fluorescens</name>
    <dbReference type="NCBI Taxonomy" id="294"/>
    <lineage>
        <taxon>Bacteria</taxon>
        <taxon>Pseudomonadati</taxon>
        <taxon>Pseudomonadota</taxon>
        <taxon>Gammaproteobacteria</taxon>
        <taxon>Pseudomonadales</taxon>
        <taxon>Pseudomonadaceae</taxon>
        <taxon>Pseudomonas</taxon>
    </lineage>
</organism>
<feature type="signal peptide" evidence="1">
    <location>
        <begin position="1"/>
        <end position="22"/>
    </location>
</feature>
<gene>
    <name evidence="3" type="ORF">NCTC9428_05368</name>
</gene>
<keyword evidence="1" id="KW-0732">Signal</keyword>
<dbReference type="Proteomes" id="UP000281909">
    <property type="component" value="Chromosome"/>
</dbReference>
<evidence type="ECO:0000313" key="4">
    <source>
        <dbReference type="Proteomes" id="UP000281909"/>
    </source>
</evidence>
<name>A0A448E3J6_PSEFL</name>
<dbReference type="InterPro" id="IPR009739">
    <property type="entry name" value="LprI-like_N"/>
</dbReference>
<dbReference type="AlphaFoldDB" id="A0A448E3J6"/>
<evidence type="ECO:0000256" key="1">
    <source>
        <dbReference type="SAM" id="SignalP"/>
    </source>
</evidence>
<proteinExistence type="predicted"/>
<feature type="chain" id="PRO_5019438245" evidence="1">
    <location>
        <begin position="23"/>
        <end position="254"/>
    </location>
</feature>
<dbReference type="Pfam" id="PF07007">
    <property type="entry name" value="LprI"/>
    <property type="match status" value="1"/>
</dbReference>